<accession>A0A060RIX6</accession>
<dbReference type="OMA" id="LMATHYN"/>
<reference evidence="2 3" key="1">
    <citation type="submission" date="2014-02" db="EMBL/GenBank/DDBJ databases">
        <authorList>
            <person name="Manrique M."/>
        </authorList>
    </citation>
    <scope>NUCLEOTIDE SEQUENCE [LARGE SCALE GENOMIC DNA]</scope>
    <source>
        <strain evidence="2 3">LMG17956</strain>
    </source>
</reference>
<organism evidence="2 3">
    <name type="scientific">Streptococcus gallolyticus</name>
    <dbReference type="NCBI Taxonomy" id="315405"/>
    <lineage>
        <taxon>Bacteria</taxon>
        <taxon>Bacillati</taxon>
        <taxon>Bacillota</taxon>
        <taxon>Bacilli</taxon>
        <taxon>Lactobacillales</taxon>
        <taxon>Streptococcaceae</taxon>
        <taxon>Streptococcus</taxon>
    </lineage>
</organism>
<dbReference type="EMBL" id="CCBC010000009">
    <property type="protein sequence ID" value="CDO16875.1"/>
    <property type="molecule type" value="Genomic_DNA"/>
</dbReference>
<dbReference type="GeneID" id="57920903"/>
<dbReference type="InterPro" id="IPR029479">
    <property type="entry name" value="Nitroreductase"/>
</dbReference>
<dbReference type="AlphaFoldDB" id="A0A060RIX6"/>
<dbReference type="Pfam" id="PF00881">
    <property type="entry name" value="Nitroreductase"/>
    <property type="match status" value="1"/>
</dbReference>
<reference evidence="2 3" key="2">
    <citation type="submission" date="2014-05" db="EMBL/GenBank/DDBJ databases">
        <title>Genome sequence of Streptococcus gallolyticus.</title>
        <authorList>
            <person name="Del Campo R."/>
        </authorList>
    </citation>
    <scope>NUCLEOTIDE SEQUENCE [LARGE SCALE GENOMIC DNA]</scope>
    <source>
        <strain evidence="2 3">LMG17956</strain>
    </source>
</reference>
<name>A0A060RIX6_9STRE</name>
<dbReference type="InterPro" id="IPR052544">
    <property type="entry name" value="Bacteriocin_Proc_Enz"/>
</dbReference>
<proteinExistence type="predicted"/>
<evidence type="ECO:0000313" key="2">
    <source>
        <dbReference type="EMBL" id="CDO16875.1"/>
    </source>
</evidence>
<dbReference type="CDD" id="cd02142">
    <property type="entry name" value="McbC_SagB-like_oxidoreductase"/>
    <property type="match status" value="1"/>
</dbReference>
<dbReference type="InterPro" id="IPR000415">
    <property type="entry name" value="Nitroreductase-like"/>
</dbReference>
<gene>
    <name evidence="2" type="ORF">BN963_SGAL_00053</name>
</gene>
<dbReference type="NCBIfam" id="TIGR03605">
    <property type="entry name" value="antibiot_sagB"/>
    <property type="match status" value="1"/>
</dbReference>
<feature type="domain" description="Nitroreductase" evidence="1">
    <location>
        <begin position="100"/>
        <end position="257"/>
    </location>
</feature>
<dbReference type="InterPro" id="IPR020051">
    <property type="entry name" value="SagB-type_dehydrogenase"/>
</dbReference>
<dbReference type="Proteomes" id="UP000027584">
    <property type="component" value="Unassembled WGS sequence"/>
</dbReference>
<dbReference type="GO" id="GO:0016491">
    <property type="term" value="F:oxidoreductase activity"/>
    <property type="evidence" value="ECO:0007669"/>
    <property type="project" value="InterPro"/>
</dbReference>
<evidence type="ECO:0000259" key="1">
    <source>
        <dbReference type="Pfam" id="PF00881"/>
    </source>
</evidence>
<dbReference type="SUPFAM" id="SSF55469">
    <property type="entry name" value="FMN-dependent nitroreductase-like"/>
    <property type="match status" value="1"/>
</dbReference>
<protein>
    <recommendedName>
        <fullName evidence="1">Nitroreductase domain-containing protein</fullName>
    </recommendedName>
</protein>
<sequence length="271" mass="31180">MENFKFTMISNHYAQKISQNNKLLQLFHQNTKHSKKYLLRNMFQSRVLLNNPNFLKASSFVEKQYPLFPKITLKKRTDDTLMRSLYYRRSQVKIPIKSSALTEKIVSDLFWAGYGVNFKGTRVTPSGGALYPLELYGLILEDCGKIKRGLYHYRPSLNAIELISDDEKVFDIGSYIMMLQNLENPSVIFFTTAIFNRMTFKYDARAYRYLLLEAGAMAQNISLVATKYNLVSTFIGGTDDFKVEKVLGIDGVNESLVNCLFITKDGSWGTW</sequence>
<dbReference type="RefSeq" id="WP_009855131.1">
    <property type="nucleotide sequence ID" value="NZ_CP054015.1"/>
</dbReference>
<dbReference type="Gene3D" id="3.40.109.10">
    <property type="entry name" value="NADH Oxidase"/>
    <property type="match status" value="1"/>
</dbReference>
<evidence type="ECO:0000313" key="3">
    <source>
        <dbReference type="Proteomes" id="UP000027584"/>
    </source>
</evidence>
<comment type="caution">
    <text evidence="2">The sequence shown here is derived from an EMBL/GenBank/DDBJ whole genome shotgun (WGS) entry which is preliminary data.</text>
</comment>
<dbReference type="PANTHER" id="PTHR43745">
    <property type="entry name" value="NITROREDUCTASE MJ1384-RELATED"/>
    <property type="match status" value="1"/>
</dbReference>
<dbReference type="PANTHER" id="PTHR43745:SF2">
    <property type="entry name" value="NITROREDUCTASE MJ1384-RELATED"/>
    <property type="match status" value="1"/>
</dbReference>